<feature type="region of interest" description="Disordered" evidence="1">
    <location>
        <begin position="1207"/>
        <end position="1227"/>
    </location>
</feature>
<dbReference type="InParanoid" id="A0A2P5HTY6"/>
<keyword evidence="3" id="KW-0808">Transferase</keyword>
<name>A0A2P5HTY6_DIAHE</name>
<proteinExistence type="predicted"/>
<feature type="region of interest" description="Disordered" evidence="1">
    <location>
        <begin position="485"/>
        <end position="541"/>
    </location>
</feature>
<evidence type="ECO:0000256" key="1">
    <source>
        <dbReference type="SAM" id="MobiDB-lite"/>
    </source>
</evidence>
<evidence type="ECO:0000313" key="3">
    <source>
        <dbReference type="EMBL" id="POS73696.1"/>
    </source>
</evidence>
<dbReference type="InterPro" id="IPR011009">
    <property type="entry name" value="Kinase-like_dom_sf"/>
</dbReference>
<dbReference type="EMBL" id="MAVT02000750">
    <property type="protein sequence ID" value="POS73696.1"/>
    <property type="molecule type" value="Genomic_DNA"/>
</dbReference>
<dbReference type="Proteomes" id="UP000094444">
    <property type="component" value="Unassembled WGS sequence"/>
</dbReference>
<dbReference type="AlphaFoldDB" id="A0A2P5HTY6"/>
<reference evidence="3" key="1">
    <citation type="submission" date="2017-09" db="EMBL/GenBank/DDBJ databases">
        <title>Polyketide synthases of a Diaporthe helianthi virulent isolate.</title>
        <authorList>
            <person name="Baroncelli R."/>
        </authorList>
    </citation>
    <scope>NUCLEOTIDE SEQUENCE [LARGE SCALE GENOMIC DNA]</scope>
    <source>
        <strain evidence="3">7/96</strain>
    </source>
</reference>
<accession>A0A2P5HTY6</accession>
<dbReference type="CDD" id="cd00180">
    <property type="entry name" value="PKc"/>
    <property type="match status" value="1"/>
</dbReference>
<dbReference type="SMART" id="SM00220">
    <property type="entry name" value="S_TKc"/>
    <property type="match status" value="1"/>
</dbReference>
<dbReference type="GO" id="GO:0004674">
    <property type="term" value="F:protein serine/threonine kinase activity"/>
    <property type="evidence" value="ECO:0007669"/>
    <property type="project" value="TreeGrafter"/>
</dbReference>
<feature type="domain" description="Protein kinase" evidence="2">
    <location>
        <begin position="717"/>
        <end position="1054"/>
    </location>
</feature>
<dbReference type="PANTHER" id="PTHR24359">
    <property type="entry name" value="SERINE/THREONINE-PROTEIN KINASE SBK1"/>
    <property type="match status" value="1"/>
</dbReference>
<evidence type="ECO:0000313" key="4">
    <source>
        <dbReference type="Proteomes" id="UP000094444"/>
    </source>
</evidence>
<feature type="region of interest" description="Disordered" evidence="1">
    <location>
        <begin position="1077"/>
        <end position="1103"/>
    </location>
</feature>
<dbReference type="STRING" id="158607.A0A2P5HTY6"/>
<organism evidence="3 4">
    <name type="scientific">Diaporthe helianthi</name>
    <dbReference type="NCBI Taxonomy" id="158607"/>
    <lineage>
        <taxon>Eukaryota</taxon>
        <taxon>Fungi</taxon>
        <taxon>Dikarya</taxon>
        <taxon>Ascomycota</taxon>
        <taxon>Pezizomycotina</taxon>
        <taxon>Sordariomycetes</taxon>
        <taxon>Sordariomycetidae</taxon>
        <taxon>Diaporthales</taxon>
        <taxon>Diaporthaceae</taxon>
        <taxon>Diaporthe</taxon>
    </lineage>
</organism>
<comment type="caution">
    <text evidence="3">The sequence shown here is derived from an EMBL/GenBank/DDBJ whole genome shotgun (WGS) entry which is preliminary data.</text>
</comment>
<dbReference type="PROSITE" id="PS50011">
    <property type="entry name" value="PROTEIN_KINASE_DOM"/>
    <property type="match status" value="1"/>
</dbReference>
<dbReference type="InterPro" id="IPR000719">
    <property type="entry name" value="Prot_kinase_dom"/>
</dbReference>
<dbReference type="Pfam" id="PF00069">
    <property type="entry name" value="Pkinase"/>
    <property type="match status" value="1"/>
</dbReference>
<protein>
    <submittedName>
        <fullName evidence="3">Protein kinase</fullName>
    </submittedName>
</protein>
<gene>
    <name evidence="3" type="ORF">DHEL01_v207909</name>
</gene>
<sequence length="1262" mass="141313">MAIPPCPGILIRLTDPTERELVQKVRGLSHGETFYGTRNCFIGKGQITNYRRPRSGPNHDQLLITSKTALNDELDDPYVKRITEAIERYVKKHKLYREELNFMTVRTDIRLYGKEESRQVMLQPRGWVVCRPDVMKQARKVVAKIPSHIPEDLKLGSKIKVGSSDLNWEMADWASVPERLSLGEGFTLPTNGYKFFLGVKEPSEVVGEAREMGRPAPSSCGLLCCIEVLQGRRRQLARVCRIGGVIEILDQKGSKKLVALTVAHGLLDYVLAATSRNQVDGHKRGFQKKRTEMSRTNESVVEEIPEGVFVSNTNWTPITGFHAMNWLGNVWSPTPQHSSRVSVGNLAHLTADADFALLDIPFIAQNLFSAGAGVQRISGLLMDNELHSLSEMNQELRVIIESERVLLATLLSDTPFMFVRGRQFATRMIRLKNNEPLPRGTSGCWVVNGNKLCGVIVASNDAEGIAYMVTAEKVFSDIGKTTGHWPKTQVGEDQPALDPLQADSKKAASEEAEKSHNEPSSIPQIRVRYPSRSSSPTGRSMVHTLPYESPFDFEDRLFSSMVESAGEGNEGQFVPHNVLETLITYSSVSNYLTERLKINGGRYLAGLVEYVVQSARKVFAILVLADACEILELVRDEGLSDDDLPLSTDRRYFYRKGTDITSETDPELRLASFEDLSRHKIMSFDRQQWAVLAPQFTLDKDGESLFYRLDGKVVLPWVASDRVTETGRSTIRRIRIHPAHFDFSRVSNAEVFAVKELRSMTDEEFHQEISALVKLPRHKHLNTLLTSYAWQDSHFLVFPWADGNLNDLWTEEMPRPTVTATLVLWFFEQCVGLAEGLTIIHGTSKLSKKVFGRHGDIKPQNILWYRRSESERQGQSGMGILKISDFGEAKFHHLSTEKRRDSTNAGFTISYSAPELETQTGGPVSRAFDVWSLGCVYLEFATWLLRGAEAVDDFGTARLKTSAGRLNIMTDTFYEMVPTEGSLPDNAHGHAQLHAVVKASVTECARSLQDGLDARSHVDSALNDFLGLVLDKMLVVGSKRAISLEVLDNLQSLFGRLRDEKAETLLPQISVDEASVQLQSQGPAPFKPKGTTQSTLRREKRPSPISGEAIQIMSLQQVEEEIEEGERETDASGRVRETWRRNTRRTTRLGYASLHPGVKASYPSASKPVEPETSEFTSMSGVQLLEAERALLGQLMAIKEVQIQREKQPGADTAMNAPSTHFPKDAGKDLKLSVRGRWKLFNESVRHKATQISKIERRIRGV</sequence>
<feature type="compositionally biased region" description="Basic and acidic residues" evidence="1">
    <location>
        <begin position="503"/>
        <end position="517"/>
    </location>
</feature>
<dbReference type="OrthoDB" id="5244431at2759"/>
<keyword evidence="3" id="KW-0418">Kinase</keyword>
<dbReference type="Gene3D" id="1.10.510.10">
    <property type="entry name" value="Transferase(Phosphotransferase) domain 1"/>
    <property type="match status" value="1"/>
</dbReference>
<evidence type="ECO:0000259" key="2">
    <source>
        <dbReference type="PROSITE" id="PS50011"/>
    </source>
</evidence>
<dbReference type="GO" id="GO:0005524">
    <property type="term" value="F:ATP binding"/>
    <property type="evidence" value="ECO:0007669"/>
    <property type="project" value="InterPro"/>
</dbReference>
<dbReference type="PANTHER" id="PTHR24359:SF37">
    <property type="entry name" value="PROTEIN KINASE DOMAIN-CONTAINING PROTEIN"/>
    <property type="match status" value="1"/>
</dbReference>
<keyword evidence="4" id="KW-1185">Reference proteome</keyword>
<dbReference type="SUPFAM" id="SSF56112">
    <property type="entry name" value="Protein kinase-like (PK-like)"/>
    <property type="match status" value="1"/>
</dbReference>